<keyword evidence="1 2" id="KW-0238">DNA-binding</keyword>
<name>A0A233V9U8_FINMA</name>
<evidence type="ECO:0000256" key="1">
    <source>
        <dbReference type="ARBA" id="ARBA00023125"/>
    </source>
</evidence>
<dbReference type="Proteomes" id="UP000215413">
    <property type="component" value="Unassembled WGS sequence"/>
</dbReference>
<accession>A0A233V9U8</accession>
<reference evidence="5" key="1">
    <citation type="submission" date="2017-04" db="EMBL/GenBank/DDBJ databases">
        <title>Finegoldia magna isolated from orthopedic joint implant-associated infections.</title>
        <authorList>
            <person name="Bjorklund S."/>
            <person name="Bruggemann H."/>
            <person name="Jensen A."/>
            <person name="Hellmark B."/>
            <person name="Soderquist B."/>
        </authorList>
    </citation>
    <scope>NUCLEOTIDE SEQUENCE [LARGE SCALE GENOMIC DNA]</scope>
    <source>
        <strain evidence="5">CCUG 54800</strain>
    </source>
</reference>
<dbReference type="GO" id="GO:0003677">
    <property type="term" value="F:DNA binding"/>
    <property type="evidence" value="ECO:0007669"/>
    <property type="project" value="UniProtKB-UniRule"/>
</dbReference>
<organism evidence="4 5">
    <name type="scientific">Finegoldia magna</name>
    <name type="common">Peptostreptococcus magnus</name>
    <dbReference type="NCBI Taxonomy" id="1260"/>
    <lineage>
        <taxon>Bacteria</taxon>
        <taxon>Bacillati</taxon>
        <taxon>Bacillota</taxon>
        <taxon>Tissierellia</taxon>
        <taxon>Tissierellales</taxon>
        <taxon>Peptoniphilaceae</taxon>
        <taxon>Finegoldia</taxon>
    </lineage>
</organism>
<dbReference type="PROSITE" id="PS50977">
    <property type="entry name" value="HTH_TETR_2"/>
    <property type="match status" value="1"/>
</dbReference>
<dbReference type="InterPro" id="IPR009057">
    <property type="entry name" value="Homeodomain-like_sf"/>
</dbReference>
<sequence>MNADYTKKMIMENLINLLNRMPLNKITVGKLAEECGINRNTIYYHFKDLNQIIDTIFEIRLKRVLNESDNISWEDSFIEEMQFAIDNKTAIFHIYNSISRKTLSDYLYNKSGQIMRTYIENVDKEIHAKKDDKEIIIKFFQSAITDLIIRWLTSGMDEDIEEKIKRIGFLLKDTVKSSLTRSKMS</sequence>
<feature type="domain" description="HTH tetR-type" evidence="3">
    <location>
        <begin position="4"/>
        <end position="64"/>
    </location>
</feature>
<protein>
    <submittedName>
        <fullName evidence="4">TetR family transcriptional regulator</fullName>
    </submittedName>
</protein>
<dbReference type="Pfam" id="PF14278">
    <property type="entry name" value="TetR_C_8"/>
    <property type="match status" value="1"/>
</dbReference>
<proteinExistence type="predicted"/>
<feature type="DNA-binding region" description="H-T-H motif" evidence="2">
    <location>
        <begin position="27"/>
        <end position="46"/>
    </location>
</feature>
<dbReference type="EMBL" id="NDYC01000004">
    <property type="protein sequence ID" value="OXZ29190.1"/>
    <property type="molecule type" value="Genomic_DNA"/>
</dbReference>
<dbReference type="AlphaFoldDB" id="A0A233V9U8"/>
<dbReference type="PANTHER" id="PTHR43479">
    <property type="entry name" value="ACREF/ENVCD OPERON REPRESSOR-RELATED"/>
    <property type="match status" value="1"/>
</dbReference>
<evidence type="ECO:0000259" key="3">
    <source>
        <dbReference type="PROSITE" id="PS50977"/>
    </source>
</evidence>
<gene>
    <name evidence="4" type="ORF">B9N49_00785</name>
</gene>
<evidence type="ECO:0000313" key="4">
    <source>
        <dbReference type="EMBL" id="OXZ29190.1"/>
    </source>
</evidence>
<evidence type="ECO:0000313" key="5">
    <source>
        <dbReference type="Proteomes" id="UP000215413"/>
    </source>
</evidence>
<dbReference type="InterPro" id="IPR001647">
    <property type="entry name" value="HTH_TetR"/>
</dbReference>
<dbReference type="InterPro" id="IPR039532">
    <property type="entry name" value="TetR_C_Firmicutes"/>
</dbReference>
<dbReference type="InterPro" id="IPR050624">
    <property type="entry name" value="HTH-type_Tx_Regulator"/>
</dbReference>
<dbReference type="Gene3D" id="1.10.357.10">
    <property type="entry name" value="Tetracycline Repressor, domain 2"/>
    <property type="match status" value="1"/>
</dbReference>
<dbReference type="SUPFAM" id="SSF46689">
    <property type="entry name" value="Homeodomain-like"/>
    <property type="match status" value="1"/>
</dbReference>
<comment type="caution">
    <text evidence="4">The sequence shown here is derived from an EMBL/GenBank/DDBJ whole genome shotgun (WGS) entry which is preliminary data.</text>
</comment>
<dbReference type="PANTHER" id="PTHR43479:SF11">
    <property type="entry name" value="ACREF_ENVCD OPERON REPRESSOR-RELATED"/>
    <property type="match status" value="1"/>
</dbReference>
<dbReference type="RefSeq" id="WP_094205131.1">
    <property type="nucleotide sequence ID" value="NZ_NDYC01000004.1"/>
</dbReference>
<dbReference type="Pfam" id="PF00440">
    <property type="entry name" value="TetR_N"/>
    <property type="match status" value="1"/>
</dbReference>
<evidence type="ECO:0000256" key="2">
    <source>
        <dbReference type="PROSITE-ProRule" id="PRU00335"/>
    </source>
</evidence>